<dbReference type="PANTHER" id="PTHR36427:SF3">
    <property type="entry name" value="LARGE RIBOSOMAL SUBUNIT PROTEIN UL1M"/>
    <property type="match status" value="1"/>
</dbReference>
<evidence type="ECO:0000256" key="3">
    <source>
        <dbReference type="ARBA" id="ARBA00023274"/>
    </source>
</evidence>
<dbReference type="FunFam" id="3.40.50.790:FF:000001">
    <property type="entry name" value="50S ribosomal protein L1"/>
    <property type="match status" value="1"/>
</dbReference>
<keyword evidence="5" id="KW-1185">Reference proteome</keyword>
<dbReference type="SUPFAM" id="SSF56808">
    <property type="entry name" value="Ribosomal protein L1"/>
    <property type="match status" value="1"/>
</dbReference>
<dbReference type="GO" id="GO:0003735">
    <property type="term" value="F:structural constituent of ribosome"/>
    <property type="evidence" value="ECO:0007669"/>
    <property type="project" value="TreeGrafter"/>
</dbReference>
<keyword evidence="3" id="KW-0687">Ribonucleoprotein</keyword>
<dbReference type="PANTHER" id="PTHR36427">
    <property type="entry name" value="54S RIBOSOMAL PROTEIN L1, MITOCHONDRIAL"/>
    <property type="match status" value="1"/>
</dbReference>
<proteinExistence type="inferred from homology"/>
<evidence type="ECO:0000256" key="2">
    <source>
        <dbReference type="ARBA" id="ARBA00022980"/>
    </source>
</evidence>
<comment type="similarity">
    <text evidence="1">Belongs to the universal ribosomal protein uL1 family.</text>
</comment>
<reference evidence="4 5" key="1">
    <citation type="submission" date="2017-04" db="EMBL/GenBank/DDBJ databases">
        <title>Draft genome sequence of Tuber borchii Vittad., a whitish edible truffle.</title>
        <authorList>
            <consortium name="DOE Joint Genome Institute"/>
            <person name="Murat C."/>
            <person name="Kuo A."/>
            <person name="Barry K.W."/>
            <person name="Clum A."/>
            <person name="Dockter R.B."/>
            <person name="Fauchery L."/>
            <person name="Iotti M."/>
            <person name="Kohler A."/>
            <person name="Labutti K."/>
            <person name="Lindquist E.A."/>
            <person name="Lipzen A."/>
            <person name="Ohm R.A."/>
            <person name="Wang M."/>
            <person name="Grigoriev I.V."/>
            <person name="Zambonelli A."/>
            <person name="Martin F.M."/>
        </authorList>
    </citation>
    <scope>NUCLEOTIDE SEQUENCE [LARGE SCALE GENOMIC DNA]</scope>
    <source>
        <strain evidence="4 5">Tbo3840</strain>
    </source>
</reference>
<dbReference type="CDD" id="cd00403">
    <property type="entry name" value="Ribosomal_L1"/>
    <property type="match status" value="1"/>
</dbReference>
<evidence type="ECO:0000313" key="5">
    <source>
        <dbReference type="Proteomes" id="UP000244722"/>
    </source>
</evidence>
<keyword evidence="2 4" id="KW-0689">Ribosomal protein</keyword>
<comment type="caution">
    <text evidence="4">The sequence shown here is derived from an EMBL/GenBank/DDBJ whole genome shotgun (WGS) entry which is preliminary data.</text>
</comment>
<sequence>MHPRLRAPIALTSASKVSPPKPVLNFCRAYAAGSKGAGKKDGKKEKKKKGGGDFIQHDLKDALQFSLTEAVRYIRAMEVGQNPVSVKYDLAVRLRTPKTSPIIRNRIRLPTPVRTDKRVCVIAEGKHAEAARQAGATIVGTDEVFEQIRKGILDFELCIAHEDSFKALVATKLGKVLGPKGLMPSPKLGTVVKNTSAAIKELVGKADYKERMGVVRLAIGQLRFTEAQLAENIKAFMGHLKKDIAALDNVTKSIHEVVLSSTHSSGFSLNGQIEPVAASGGQESKQ</sequence>
<gene>
    <name evidence="4" type="ORF">B9Z19DRAFT_971839</name>
</gene>
<dbReference type="InterPro" id="IPR016095">
    <property type="entry name" value="Ribosomal_uL1_3-a/b-sand"/>
</dbReference>
<dbReference type="Gene3D" id="3.40.50.790">
    <property type="match status" value="1"/>
</dbReference>
<name>A0A2T7A0T5_TUBBO</name>
<dbReference type="EMBL" id="NESQ01000046">
    <property type="protein sequence ID" value="PUU81352.1"/>
    <property type="molecule type" value="Genomic_DNA"/>
</dbReference>
<dbReference type="Gene3D" id="3.30.190.20">
    <property type="match status" value="1"/>
</dbReference>
<dbReference type="AlphaFoldDB" id="A0A2T7A0T5"/>
<dbReference type="InterPro" id="IPR028364">
    <property type="entry name" value="Ribosomal_uL1/biogenesis"/>
</dbReference>
<accession>A0A2T7A0T5</accession>
<dbReference type="GO" id="GO:0005762">
    <property type="term" value="C:mitochondrial large ribosomal subunit"/>
    <property type="evidence" value="ECO:0007669"/>
    <property type="project" value="TreeGrafter"/>
</dbReference>
<dbReference type="Pfam" id="PF00687">
    <property type="entry name" value="Ribosomal_L1"/>
    <property type="match status" value="1"/>
</dbReference>
<evidence type="ECO:0000313" key="4">
    <source>
        <dbReference type="EMBL" id="PUU81352.1"/>
    </source>
</evidence>
<dbReference type="OrthoDB" id="1747252at2759"/>
<dbReference type="Proteomes" id="UP000244722">
    <property type="component" value="Unassembled WGS sequence"/>
</dbReference>
<dbReference type="STRING" id="42251.A0A2T7A0T5"/>
<protein>
    <submittedName>
        <fullName evidence="4">Ribosomal protein L1-like protein</fullName>
    </submittedName>
</protein>
<dbReference type="InterPro" id="IPR023674">
    <property type="entry name" value="Ribosomal_uL1-like"/>
</dbReference>
<evidence type="ECO:0000256" key="1">
    <source>
        <dbReference type="ARBA" id="ARBA00010531"/>
    </source>
</evidence>
<organism evidence="4 5">
    <name type="scientific">Tuber borchii</name>
    <name type="common">White truffle</name>
    <dbReference type="NCBI Taxonomy" id="42251"/>
    <lineage>
        <taxon>Eukaryota</taxon>
        <taxon>Fungi</taxon>
        <taxon>Dikarya</taxon>
        <taxon>Ascomycota</taxon>
        <taxon>Pezizomycotina</taxon>
        <taxon>Pezizomycetes</taxon>
        <taxon>Pezizales</taxon>
        <taxon>Tuberaceae</taxon>
        <taxon>Tuber</taxon>
    </lineage>
</organism>